<keyword evidence="2" id="KW-1185">Reference proteome</keyword>
<comment type="caution">
    <text evidence="1">The sequence shown here is derived from an EMBL/GenBank/DDBJ whole genome shotgun (WGS) entry which is preliminary data.</text>
</comment>
<evidence type="ECO:0000313" key="2">
    <source>
        <dbReference type="Proteomes" id="UP000790709"/>
    </source>
</evidence>
<organism evidence="1 2">
    <name type="scientific">Leucogyrophana mollusca</name>
    <dbReference type="NCBI Taxonomy" id="85980"/>
    <lineage>
        <taxon>Eukaryota</taxon>
        <taxon>Fungi</taxon>
        <taxon>Dikarya</taxon>
        <taxon>Basidiomycota</taxon>
        <taxon>Agaricomycotina</taxon>
        <taxon>Agaricomycetes</taxon>
        <taxon>Agaricomycetidae</taxon>
        <taxon>Boletales</taxon>
        <taxon>Boletales incertae sedis</taxon>
        <taxon>Leucogyrophana</taxon>
    </lineage>
</organism>
<sequence>MWFLHPLPFPLASSTWLHFVVLSFYIFFFLPFPSCALVLFWCWFFLLVRLLTSYLVVWLRSLTSAINLVNLVPVTSDRPFYYDPVCYHQYHLPCLFLTCVVLLVIESALSSHHFRCACSFPCTGHDGLRLSVLQDGVSVSYSATHFEFFSYRRCSVFERSSFVRDSALSYILVVVQVIFRRVSFAGLYLTWAP</sequence>
<dbReference type="Proteomes" id="UP000790709">
    <property type="component" value="Unassembled WGS sequence"/>
</dbReference>
<protein>
    <submittedName>
        <fullName evidence="1">Uncharacterized protein</fullName>
    </submittedName>
</protein>
<evidence type="ECO:0000313" key="1">
    <source>
        <dbReference type="EMBL" id="KAH7921075.1"/>
    </source>
</evidence>
<dbReference type="EMBL" id="MU266543">
    <property type="protein sequence ID" value="KAH7921075.1"/>
    <property type="molecule type" value="Genomic_DNA"/>
</dbReference>
<accession>A0ACB8B5M9</accession>
<reference evidence="1" key="1">
    <citation type="journal article" date="2021" name="New Phytol.">
        <title>Evolutionary innovations through gain and loss of genes in the ectomycorrhizal Boletales.</title>
        <authorList>
            <person name="Wu G."/>
            <person name="Miyauchi S."/>
            <person name="Morin E."/>
            <person name="Kuo A."/>
            <person name="Drula E."/>
            <person name="Varga T."/>
            <person name="Kohler A."/>
            <person name="Feng B."/>
            <person name="Cao Y."/>
            <person name="Lipzen A."/>
            <person name="Daum C."/>
            <person name="Hundley H."/>
            <person name="Pangilinan J."/>
            <person name="Johnson J."/>
            <person name="Barry K."/>
            <person name="LaButti K."/>
            <person name="Ng V."/>
            <person name="Ahrendt S."/>
            <person name="Min B."/>
            <person name="Choi I.G."/>
            <person name="Park H."/>
            <person name="Plett J.M."/>
            <person name="Magnuson J."/>
            <person name="Spatafora J.W."/>
            <person name="Nagy L.G."/>
            <person name="Henrissat B."/>
            <person name="Grigoriev I.V."/>
            <person name="Yang Z.L."/>
            <person name="Xu J."/>
            <person name="Martin F.M."/>
        </authorList>
    </citation>
    <scope>NUCLEOTIDE SEQUENCE</scope>
    <source>
        <strain evidence="1">KUC20120723A-06</strain>
    </source>
</reference>
<proteinExistence type="predicted"/>
<gene>
    <name evidence="1" type="ORF">BV22DRAFT_755373</name>
</gene>
<name>A0ACB8B5M9_9AGAM</name>